<dbReference type="SUPFAM" id="SSF160191">
    <property type="entry name" value="YcgL-like"/>
    <property type="match status" value="1"/>
</dbReference>
<dbReference type="EMBL" id="QUOT01000001">
    <property type="protein sequence ID" value="REL32460.1"/>
    <property type="molecule type" value="Genomic_DNA"/>
</dbReference>
<dbReference type="Pfam" id="PF05166">
    <property type="entry name" value="YcgL"/>
    <property type="match status" value="1"/>
</dbReference>
<feature type="domain" description="YcgL" evidence="2">
    <location>
        <begin position="7"/>
        <end position="91"/>
    </location>
</feature>
<keyword evidence="4" id="KW-1185">Reference proteome</keyword>
<dbReference type="PANTHER" id="PTHR38109:SF1">
    <property type="entry name" value="PROTEIN YCGL"/>
    <property type="match status" value="1"/>
</dbReference>
<protein>
    <recommendedName>
        <fullName evidence="1">YcgL domain-containing protein DXX94_18025</fullName>
    </recommendedName>
</protein>
<dbReference type="PANTHER" id="PTHR38109">
    <property type="entry name" value="PROTEIN YCGL"/>
    <property type="match status" value="1"/>
</dbReference>
<proteinExistence type="inferred from homology"/>
<dbReference type="AlphaFoldDB" id="A0A3E0U6Q1"/>
<dbReference type="HAMAP" id="MF_01866">
    <property type="entry name" value="UPF0745"/>
    <property type="match status" value="1"/>
</dbReference>
<evidence type="ECO:0000259" key="2">
    <source>
        <dbReference type="PROSITE" id="PS51648"/>
    </source>
</evidence>
<gene>
    <name evidence="3" type="ORF">DXX94_18025</name>
</gene>
<dbReference type="PROSITE" id="PS51648">
    <property type="entry name" value="YCGL"/>
    <property type="match status" value="1"/>
</dbReference>
<accession>A0A3E0U6Q1</accession>
<comment type="caution">
    <text evidence="3">The sequence shown here is derived from an EMBL/GenBank/DDBJ whole genome shotgun (WGS) entry which is preliminary data.</text>
</comment>
<dbReference type="InterPro" id="IPR027354">
    <property type="entry name" value="YcgL_dom"/>
</dbReference>
<sequence>MPSAPTGLCAVYRSPKKDQTYLFVNKRDDFSDVPEALMKTFGTPVLVTMVNLTKQEKLALADIDKVKESLSEQGFYLQLPPPQENLLDQHKEMLKQQGKTIASEE</sequence>
<evidence type="ECO:0000313" key="4">
    <source>
        <dbReference type="Proteomes" id="UP000256899"/>
    </source>
</evidence>
<dbReference type="Proteomes" id="UP000256899">
    <property type="component" value="Unassembled WGS sequence"/>
</dbReference>
<evidence type="ECO:0000256" key="1">
    <source>
        <dbReference type="HAMAP-Rule" id="MF_01866"/>
    </source>
</evidence>
<organism evidence="3 4">
    <name type="scientific">Thalassotalea euphylliae</name>
    <dbReference type="NCBI Taxonomy" id="1655234"/>
    <lineage>
        <taxon>Bacteria</taxon>
        <taxon>Pseudomonadati</taxon>
        <taxon>Pseudomonadota</taxon>
        <taxon>Gammaproteobacteria</taxon>
        <taxon>Alteromonadales</taxon>
        <taxon>Colwelliaceae</taxon>
        <taxon>Thalassotalea</taxon>
    </lineage>
</organism>
<reference evidence="4" key="1">
    <citation type="submission" date="2018-08" db="EMBL/GenBank/DDBJ databases">
        <title>Thalassotalea euphylliae genome.</title>
        <authorList>
            <person name="Summers S."/>
            <person name="Rice S.A."/>
            <person name="Freckelton M.L."/>
            <person name="Nedved B.T."/>
            <person name="Hadfield M.G."/>
        </authorList>
    </citation>
    <scope>NUCLEOTIDE SEQUENCE [LARGE SCALE GENOMIC DNA]</scope>
    <source>
        <strain evidence="4">H3</strain>
    </source>
</reference>
<name>A0A3E0U6Q1_9GAMM</name>
<dbReference type="Gene3D" id="3.10.510.20">
    <property type="entry name" value="YcgL domain"/>
    <property type="match status" value="1"/>
</dbReference>
<evidence type="ECO:0000313" key="3">
    <source>
        <dbReference type="EMBL" id="REL32460.1"/>
    </source>
</evidence>
<dbReference type="RefSeq" id="WP_116018041.1">
    <property type="nucleotide sequence ID" value="NZ_QUOT01000001.1"/>
</dbReference>
<dbReference type="InterPro" id="IPR038068">
    <property type="entry name" value="YcgL-like_sf"/>
</dbReference>